<keyword evidence="3" id="KW-0378">Hydrolase</keyword>
<dbReference type="PANTHER" id="PTHR11820:SF112">
    <property type="entry name" value="FUMARYLACETOACETATE HYDROLASE FAMILY PROTEIN (AFU_ORTHOLOGUE AFUA_1G02370)-RELATED"/>
    <property type="match status" value="1"/>
</dbReference>
<sequence>MTSVQVVSTVFGVGCVENDDIAVLDTPFPHVGAVIEATGSLDVLTRSPVRERVPLQGAALLAPLGTPRSVWGVGLNYRSKAAHTGRGLPSEPILYLGASSAVLAPDAEVSIPTGQTVEMDYEGEIAIVVGRRLYRAAPEEVWPSVAGITAANDMTARDVMRTTAAPTLAKSFPGFNPIGASVCTVDEFADLDRIPVRTWLNDELRQEDTSDGMIFSVPDLLSRISWFAALEPGDVVLTGTPAGTGQDRGSYLRPGDRIRIEVGPVLPLVTTVEASSRDHPSTRSSPSDMH</sequence>
<gene>
    <name evidence="3" type="ORF">Drose_15550</name>
</gene>
<evidence type="ECO:0000313" key="3">
    <source>
        <dbReference type="EMBL" id="UWZ39519.1"/>
    </source>
</evidence>
<dbReference type="SUPFAM" id="SSF56529">
    <property type="entry name" value="FAH"/>
    <property type="match status" value="1"/>
</dbReference>
<dbReference type="Proteomes" id="UP001058271">
    <property type="component" value="Chromosome"/>
</dbReference>
<keyword evidence="1" id="KW-0479">Metal-binding</keyword>
<proteinExistence type="predicted"/>
<feature type="domain" description="Fumarylacetoacetase-like C-terminal" evidence="2">
    <location>
        <begin position="70"/>
        <end position="272"/>
    </location>
</feature>
<dbReference type="RefSeq" id="WP_260728930.1">
    <property type="nucleotide sequence ID" value="NZ_BAAABS010000016.1"/>
</dbReference>
<reference evidence="3" key="1">
    <citation type="submission" date="2021-04" db="EMBL/GenBank/DDBJ databases">
        <title>Biosynthetic gene clusters of Dactylosporangioum roseum.</title>
        <authorList>
            <person name="Hartkoorn R.C."/>
            <person name="Beaudoing E."/>
            <person name="Hot D."/>
            <person name="Moureu S."/>
        </authorList>
    </citation>
    <scope>NUCLEOTIDE SEQUENCE</scope>
    <source>
        <strain evidence="3">NRRL B-16295</strain>
    </source>
</reference>
<organism evidence="3 4">
    <name type="scientific">Dactylosporangium roseum</name>
    <dbReference type="NCBI Taxonomy" id="47989"/>
    <lineage>
        <taxon>Bacteria</taxon>
        <taxon>Bacillati</taxon>
        <taxon>Actinomycetota</taxon>
        <taxon>Actinomycetes</taxon>
        <taxon>Micromonosporales</taxon>
        <taxon>Micromonosporaceae</taxon>
        <taxon>Dactylosporangium</taxon>
    </lineage>
</organism>
<accession>A0ABY5ZBT1</accession>
<keyword evidence="4" id="KW-1185">Reference proteome</keyword>
<dbReference type="EMBL" id="CP073721">
    <property type="protein sequence ID" value="UWZ39519.1"/>
    <property type="molecule type" value="Genomic_DNA"/>
</dbReference>
<evidence type="ECO:0000313" key="4">
    <source>
        <dbReference type="Proteomes" id="UP001058271"/>
    </source>
</evidence>
<evidence type="ECO:0000256" key="1">
    <source>
        <dbReference type="ARBA" id="ARBA00022723"/>
    </source>
</evidence>
<dbReference type="GO" id="GO:0016787">
    <property type="term" value="F:hydrolase activity"/>
    <property type="evidence" value="ECO:0007669"/>
    <property type="project" value="UniProtKB-KW"/>
</dbReference>
<dbReference type="Gene3D" id="3.90.850.10">
    <property type="entry name" value="Fumarylacetoacetase-like, C-terminal domain"/>
    <property type="match status" value="1"/>
</dbReference>
<dbReference type="PANTHER" id="PTHR11820">
    <property type="entry name" value="ACYLPYRUVASE"/>
    <property type="match status" value="1"/>
</dbReference>
<dbReference type="Pfam" id="PF01557">
    <property type="entry name" value="FAA_hydrolase"/>
    <property type="match status" value="1"/>
</dbReference>
<dbReference type="InterPro" id="IPR011234">
    <property type="entry name" value="Fumarylacetoacetase-like_C"/>
</dbReference>
<dbReference type="InterPro" id="IPR036663">
    <property type="entry name" value="Fumarylacetoacetase_C_sf"/>
</dbReference>
<protein>
    <submittedName>
        <fullName evidence="3">Fumarylacetoacetate hydrolase family protein</fullName>
    </submittedName>
</protein>
<evidence type="ECO:0000259" key="2">
    <source>
        <dbReference type="Pfam" id="PF01557"/>
    </source>
</evidence>
<name>A0ABY5ZBT1_9ACTN</name>